<feature type="transmembrane region" description="Helical" evidence="8">
    <location>
        <begin position="468"/>
        <end position="494"/>
    </location>
</feature>
<feature type="transmembrane region" description="Helical" evidence="8">
    <location>
        <begin position="392"/>
        <end position="413"/>
    </location>
</feature>
<dbReference type="InterPro" id="IPR050352">
    <property type="entry name" value="ABCG_transporters"/>
</dbReference>
<evidence type="ECO:0000256" key="3">
    <source>
        <dbReference type="ARBA" id="ARBA00022692"/>
    </source>
</evidence>
<name>W7TT45_9STRA</name>
<reference evidence="10 11" key="1">
    <citation type="journal article" date="2014" name="Mol. Plant">
        <title>Chromosome Scale Genome Assembly and Transcriptome Profiling of Nannochloropsis gaditana in Nitrogen Depletion.</title>
        <authorList>
            <person name="Corteggiani Carpinelli E."/>
            <person name="Telatin A."/>
            <person name="Vitulo N."/>
            <person name="Forcato C."/>
            <person name="D'Angelo M."/>
            <person name="Schiavon R."/>
            <person name="Vezzi A."/>
            <person name="Giacometti G.M."/>
            <person name="Morosinotto T."/>
            <person name="Valle G."/>
        </authorList>
    </citation>
    <scope>NUCLEOTIDE SEQUENCE [LARGE SCALE GENOMIC DNA]</scope>
    <source>
        <strain evidence="10 11">B-31</strain>
    </source>
</reference>
<dbReference type="PROSITE" id="PS00211">
    <property type="entry name" value="ABC_TRANSPORTER_1"/>
    <property type="match status" value="1"/>
</dbReference>
<evidence type="ECO:0000256" key="2">
    <source>
        <dbReference type="ARBA" id="ARBA00022448"/>
    </source>
</evidence>
<feature type="transmembrane region" description="Helical" evidence="8">
    <location>
        <begin position="500"/>
        <end position="524"/>
    </location>
</feature>
<keyword evidence="7 8" id="KW-0472">Membrane</keyword>
<dbReference type="GO" id="GO:0005524">
    <property type="term" value="F:ATP binding"/>
    <property type="evidence" value="ECO:0007669"/>
    <property type="project" value="UniProtKB-KW"/>
</dbReference>
<dbReference type="InterPro" id="IPR027417">
    <property type="entry name" value="P-loop_NTPase"/>
</dbReference>
<evidence type="ECO:0000259" key="9">
    <source>
        <dbReference type="PROSITE" id="PS50893"/>
    </source>
</evidence>
<keyword evidence="3 8" id="KW-0812">Transmembrane</keyword>
<keyword evidence="11" id="KW-1185">Reference proteome</keyword>
<feature type="transmembrane region" description="Helical" evidence="8">
    <location>
        <begin position="425"/>
        <end position="447"/>
    </location>
</feature>
<dbReference type="Pfam" id="PF01061">
    <property type="entry name" value="ABC2_membrane"/>
    <property type="match status" value="1"/>
</dbReference>
<evidence type="ECO:0000313" key="10">
    <source>
        <dbReference type="EMBL" id="EWM30390.1"/>
    </source>
</evidence>
<evidence type="ECO:0000313" key="11">
    <source>
        <dbReference type="Proteomes" id="UP000019335"/>
    </source>
</evidence>
<proteinExistence type="predicted"/>
<dbReference type="Pfam" id="PF19055">
    <property type="entry name" value="ABC2_membrane_7"/>
    <property type="match status" value="1"/>
</dbReference>
<dbReference type="SMART" id="SM00382">
    <property type="entry name" value="AAA"/>
    <property type="match status" value="1"/>
</dbReference>
<dbReference type="AlphaFoldDB" id="W7TT45"/>
<dbReference type="PANTHER" id="PTHR48041:SF41">
    <property type="entry name" value="ABC TRANSPORTER G FAMILY"/>
    <property type="match status" value="1"/>
</dbReference>
<evidence type="ECO:0000256" key="6">
    <source>
        <dbReference type="ARBA" id="ARBA00022989"/>
    </source>
</evidence>
<protein>
    <submittedName>
        <fullName evidence="10">Atp-binding cassette superfamily</fullName>
    </submittedName>
</protein>
<dbReference type="InterPro" id="IPR003593">
    <property type="entry name" value="AAA+_ATPase"/>
</dbReference>
<organism evidence="10 11">
    <name type="scientific">Nannochloropsis gaditana</name>
    <dbReference type="NCBI Taxonomy" id="72520"/>
    <lineage>
        <taxon>Eukaryota</taxon>
        <taxon>Sar</taxon>
        <taxon>Stramenopiles</taxon>
        <taxon>Ochrophyta</taxon>
        <taxon>Eustigmatophyceae</taxon>
        <taxon>Eustigmatales</taxon>
        <taxon>Monodopsidaceae</taxon>
        <taxon>Nannochloropsis</taxon>
    </lineage>
</organism>
<gene>
    <name evidence="10" type="ORF">Naga_100026g54</name>
</gene>
<dbReference type="PANTHER" id="PTHR48041">
    <property type="entry name" value="ABC TRANSPORTER G FAMILY MEMBER 28"/>
    <property type="match status" value="1"/>
</dbReference>
<dbReference type="PROSITE" id="PS50893">
    <property type="entry name" value="ABC_TRANSPORTER_2"/>
    <property type="match status" value="1"/>
</dbReference>
<evidence type="ECO:0000256" key="4">
    <source>
        <dbReference type="ARBA" id="ARBA00022741"/>
    </source>
</evidence>
<keyword evidence="6 8" id="KW-1133">Transmembrane helix</keyword>
<dbReference type="InterPro" id="IPR003439">
    <property type="entry name" value="ABC_transporter-like_ATP-bd"/>
</dbReference>
<dbReference type="OrthoDB" id="66620at2759"/>
<dbReference type="InterPro" id="IPR043926">
    <property type="entry name" value="ABCG_dom"/>
</dbReference>
<dbReference type="Proteomes" id="UP000019335">
    <property type="component" value="Chromosome 1"/>
</dbReference>
<dbReference type="Gene3D" id="3.40.50.300">
    <property type="entry name" value="P-loop containing nucleotide triphosphate hydrolases"/>
    <property type="match status" value="1"/>
</dbReference>
<dbReference type="GO" id="GO:0016020">
    <property type="term" value="C:membrane"/>
    <property type="evidence" value="ECO:0007669"/>
    <property type="project" value="UniProtKB-SubCell"/>
</dbReference>
<evidence type="ECO:0000256" key="5">
    <source>
        <dbReference type="ARBA" id="ARBA00022840"/>
    </source>
</evidence>
<keyword evidence="5 10" id="KW-0067">ATP-binding</keyword>
<dbReference type="InterPro" id="IPR017871">
    <property type="entry name" value="ABC_transporter-like_CS"/>
</dbReference>
<evidence type="ECO:0000256" key="8">
    <source>
        <dbReference type="SAM" id="Phobius"/>
    </source>
</evidence>
<evidence type="ECO:0000256" key="7">
    <source>
        <dbReference type="ARBA" id="ARBA00023136"/>
    </source>
</evidence>
<comment type="caution">
    <text evidence="10">The sequence shown here is derived from an EMBL/GenBank/DDBJ whole genome shotgun (WGS) entry which is preliminary data.</text>
</comment>
<feature type="transmembrane region" description="Helical" evidence="8">
    <location>
        <begin position="619"/>
        <end position="637"/>
    </location>
</feature>
<feature type="transmembrane region" description="Helical" evidence="8">
    <location>
        <begin position="536"/>
        <end position="555"/>
    </location>
</feature>
<dbReference type="InterPro" id="IPR013525">
    <property type="entry name" value="ABC2_TM"/>
</dbReference>
<evidence type="ECO:0000256" key="1">
    <source>
        <dbReference type="ARBA" id="ARBA00004141"/>
    </source>
</evidence>
<dbReference type="GO" id="GO:0016887">
    <property type="term" value="F:ATP hydrolysis activity"/>
    <property type="evidence" value="ECO:0007669"/>
    <property type="project" value="InterPro"/>
</dbReference>
<keyword evidence="4" id="KW-0547">Nucleotide-binding</keyword>
<comment type="subcellular location">
    <subcellularLocation>
        <location evidence="1">Membrane</location>
        <topology evidence="1">Multi-pass membrane protein</topology>
    </subcellularLocation>
</comment>
<dbReference type="Pfam" id="PF00005">
    <property type="entry name" value="ABC_tran"/>
    <property type="match status" value="1"/>
</dbReference>
<accession>W7TT45</accession>
<dbReference type="GO" id="GO:0140359">
    <property type="term" value="F:ABC-type transporter activity"/>
    <property type="evidence" value="ECO:0007669"/>
    <property type="project" value="InterPro"/>
</dbReference>
<dbReference type="EMBL" id="AZIL01000037">
    <property type="protein sequence ID" value="EWM30390.1"/>
    <property type="molecule type" value="Genomic_DNA"/>
</dbReference>
<dbReference type="SUPFAM" id="SSF52540">
    <property type="entry name" value="P-loop containing nucleoside triphosphate hydrolases"/>
    <property type="match status" value="1"/>
</dbReference>
<keyword evidence="2" id="KW-0813">Transport</keyword>
<sequence length="662" mass="72315">MTGPLSPTSLGAATNIEPSAIEGRNATLAFEKVDLQWININYTVKDGKKGCTSKKVLTWQSGRARSGEILAIMGPSGSGKTSLLNALAGRILYAKEASLSGLVLTNGQPRNGSDFKRISAYVTQDDVLYAFLTVWETIWLSAQLHLPPTISHEEKKREVDAIIQELGLVKAQQTIIGNERTRGVSGGERRRVMIAVELISGPSIIFLDEPTSGLDSFQAQSVVSALKTLAEEGRTIVTVIHQPRSSIFQMFDRLHLLSDGRTIYFGETGPAVKYFEDIGWKCPPLWNAADFLLDLIATDYRSAKAEKDSKERVAALYQKNLEREQTCVCTPTQNLDAFVPAPLLHSGTTNRIESSFTSGVFGKSRKGSTWAQQFILLAWRSARDSLRNTEVIVAKFAISALLGTLVGAMYSNIGNGQQSIYDRKGVLFFVTINQAFGLITTVCGTFPKERKIVLRERACNSYHISAYYLAKFFSELPFHLISPLVLGTIVYWMAHLRPEFGRFMAFMGIITLESIAAVALGMAISSVSSSAEVATILANPISVVMLISGGFYISIQSLPAAAQWVADLSLMKWSFQALVVNEFEGTTLTCTEQDRHCLATGAEAIANIGFAGSTVWDGAAGLIILTLALNFIAYTIMRYNKPRYQSLLAATTAFPTDGPETD</sequence>
<dbReference type="CDD" id="cd03213">
    <property type="entry name" value="ABCG_EPDR"/>
    <property type="match status" value="1"/>
</dbReference>
<feature type="domain" description="ABC transporter" evidence="9">
    <location>
        <begin position="35"/>
        <end position="284"/>
    </location>
</feature>